<dbReference type="Gene3D" id="1.10.10.10">
    <property type="entry name" value="Winged helix-like DNA-binding domain superfamily/Winged helix DNA-binding domain"/>
    <property type="match status" value="1"/>
</dbReference>
<dbReference type="Pfam" id="PF13776">
    <property type="entry name" value="DUF4172"/>
    <property type="match status" value="1"/>
</dbReference>
<feature type="domain" description="Fido" evidence="1">
    <location>
        <begin position="118"/>
        <end position="279"/>
    </location>
</feature>
<protein>
    <recommendedName>
        <fullName evidence="1">Fido domain-containing protein</fullName>
    </recommendedName>
</protein>
<dbReference type="InterPro" id="IPR003812">
    <property type="entry name" value="Fido"/>
</dbReference>
<dbReference type="Gene3D" id="1.10.3290.10">
    <property type="entry name" value="Fido-like domain"/>
    <property type="match status" value="1"/>
</dbReference>
<dbReference type="SUPFAM" id="SSF140931">
    <property type="entry name" value="Fic-like"/>
    <property type="match status" value="1"/>
</dbReference>
<dbReference type="Proteomes" id="UP000604737">
    <property type="component" value="Unassembled WGS sequence"/>
</dbReference>
<evidence type="ECO:0000259" key="1">
    <source>
        <dbReference type="PROSITE" id="PS51459"/>
    </source>
</evidence>
<dbReference type="InterPro" id="IPR025230">
    <property type="entry name" value="DUF4172"/>
</dbReference>
<evidence type="ECO:0000313" key="2">
    <source>
        <dbReference type="EMBL" id="GHD56973.1"/>
    </source>
</evidence>
<dbReference type="EMBL" id="BMYO01000001">
    <property type="protein sequence ID" value="GHD56973.1"/>
    <property type="molecule type" value="Genomic_DNA"/>
</dbReference>
<accession>A0ABQ3GZ58</accession>
<dbReference type="PROSITE" id="PS51459">
    <property type="entry name" value="FIDO"/>
    <property type="match status" value="1"/>
</dbReference>
<reference evidence="3" key="1">
    <citation type="journal article" date="2019" name="Int. J. Syst. Evol. Microbiol.">
        <title>The Global Catalogue of Microorganisms (GCM) 10K type strain sequencing project: providing services to taxonomists for standard genome sequencing and annotation.</title>
        <authorList>
            <consortium name="The Broad Institute Genomics Platform"/>
            <consortium name="The Broad Institute Genome Sequencing Center for Infectious Disease"/>
            <person name="Wu L."/>
            <person name="Ma J."/>
        </authorList>
    </citation>
    <scope>NUCLEOTIDE SEQUENCE [LARGE SCALE GENOMIC DNA]</scope>
    <source>
        <strain evidence="3">KCTC 23701</strain>
    </source>
</reference>
<dbReference type="InterPro" id="IPR036388">
    <property type="entry name" value="WH-like_DNA-bd_sf"/>
</dbReference>
<dbReference type="InterPro" id="IPR036597">
    <property type="entry name" value="Fido-like_dom_sf"/>
</dbReference>
<keyword evidence="3" id="KW-1185">Reference proteome</keyword>
<dbReference type="Pfam" id="PF02661">
    <property type="entry name" value="Fic"/>
    <property type="match status" value="1"/>
</dbReference>
<dbReference type="PANTHER" id="PTHR13504">
    <property type="entry name" value="FIDO DOMAIN-CONTAINING PROTEIN DDB_G0283145"/>
    <property type="match status" value="1"/>
</dbReference>
<dbReference type="PANTHER" id="PTHR13504:SF33">
    <property type="entry name" value="FIC FAMILY PROTEIN"/>
    <property type="match status" value="1"/>
</dbReference>
<name>A0ABQ3GZ58_9NEIS</name>
<evidence type="ECO:0000313" key="3">
    <source>
        <dbReference type="Proteomes" id="UP000604737"/>
    </source>
</evidence>
<proteinExistence type="predicted"/>
<sequence>MKHWIWLHPDWLAQEGPRFVWRADALADALRAAQYRQGQLLGKAQGAGPALSAEFSLDAMLQNIVQSSAIEGEVLNVGSVRSSLARRLGLDAPARGEARSEGLAQIMFDATGNLAEPLTLQRLLQWHQWLFADVPELMALRLHVGDWRGDETMQVVSGRIDKPTIHFEAPPRDVLDIELARFVVWFNASHGTLDPLLRAAIAHFWLVTLHPFEDGNGRITRALTDLALAQGEGQSVRFYAMSAAIQAQRKQYYDQLETHQSIAPDVPLDLTGWLAWFLATLTQAMDDALGKIDRVLGKSHFWLRYRDTQLLPEQRKVLNRLLDGDTDERGGFEQGISASQYQKVAKVSKATATRHLADLLAKGCLYQLPGGGRSTRYQINLDGAPGVVSKEQA</sequence>
<organism evidence="2 3">
    <name type="scientific">Jeongeupia chitinilytica</name>
    <dbReference type="NCBI Taxonomy" id="1041641"/>
    <lineage>
        <taxon>Bacteria</taxon>
        <taxon>Pseudomonadati</taxon>
        <taxon>Pseudomonadota</taxon>
        <taxon>Betaproteobacteria</taxon>
        <taxon>Neisseriales</taxon>
        <taxon>Chitinibacteraceae</taxon>
        <taxon>Jeongeupia</taxon>
    </lineage>
</organism>
<dbReference type="InterPro" id="IPR040198">
    <property type="entry name" value="Fido_containing"/>
</dbReference>
<dbReference type="RefSeq" id="WP_189458559.1">
    <property type="nucleotide sequence ID" value="NZ_BMYO01000001.1"/>
</dbReference>
<comment type="caution">
    <text evidence="2">The sequence shown here is derived from an EMBL/GenBank/DDBJ whole genome shotgun (WGS) entry which is preliminary data.</text>
</comment>
<gene>
    <name evidence="2" type="ORF">GCM10007350_04960</name>
</gene>